<organism evidence="1 2">
    <name type="scientific">Rhabditophanes sp. KR3021</name>
    <dbReference type="NCBI Taxonomy" id="114890"/>
    <lineage>
        <taxon>Eukaryota</taxon>
        <taxon>Metazoa</taxon>
        <taxon>Ecdysozoa</taxon>
        <taxon>Nematoda</taxon>
        <taxon>Chromadorea</taxon>
        <taxon>Rhabditida</taxon>
        <taxon>Tylenchina</taxon>
        <taxon>Panagrolaimomorpha</taxon>
        <taxon>Strongyloidoidea</taxon>
        <taxon>Alloionematidae</taxon>
        <taxon>Rhabditophanes</taxon>
    </lineage>
</organism>
<reference evidence="2" key="1">
    <citation type="submission" date="2016-11" db="UniProtKB">
        <authorList>
            <consortium name="WormBaseParasite"/>
        </authorList>
    </citation>
    <scope>IDENTIFICATION</scope>
    <source>
        <strain evidence="2">KR3021</strain>
    </source>
</reference>
<sequence length="254" mass="28910">MFDRLLFPLTDNADVINMLCMLYVAFGVITAICLLGGIKAQYGRYNGGALNKNFVLNPKLSWFLQEIPSLAFPVFFVFKYSFLDKQIILGLFRALIYPINIKSGRPVPFEIFFAAFTFCVVNGYLQGNTHLFSIYYPSDHFFKLSTLFGIVLFGVGFFINLQADSILRNLRKPKDDSYKIPTGGLFDYVSGANYFGEIIEWIGFVFIAGSTSSLAFAFFTLCNVGPRAIQHHNWYKKTFEDYPVDRKALIPFLI</sequence>
<dbReference type="Proteomes" id="UP000095286">
    <property type="component" value="Unplaced"/>
</dbReference>
<dbReference type="WBParaSite" id="RSKR_0000202050.1">
    <property type="protein sequence ID" value="RSKR_0000202050.1"/>
    <property type="gene ID" value="RSKR_0000202050"/>
</dbReference>
<accession>A0AC35TLX4</accession>
<evidence type="ECO:0000313" key="1">
    <source>
        <dbReference type="Proteomes" id="UP000095286"/>
    </source>
</evidence>
<proteinExistence type="predicted"/>
<evidence type="ECO:0000313" key="2">
    <source>
        <dbReference type="WBParaSite" id="RSKR_0000202050.1"/>
    </source>
</evidence>
<protein>
    <submittedName>
        <fullName evidence="2">S5A_REDUCTASE domain-containing protein</fullName>
    </submittedName>
</protein>
<name>A0AC35TLX4_9BILA</name>